<dbReference type="InterPro" id="IPR048374">
    <property type="entry name" value="YuA_Gp49-like"/>
</dbReference>
<accession>A0ABT4IS48</accession>
<organism evidence="1 2">
    <name type="scientific">Vreelandella janggokensis</name>
    <dbReference type="NCBI Taxonomy" id="370767"/>
    <lineage>
        <taxon>Bacteria</taxon>
        <taxon>Pseudomonadati</taxon>
        <taxon>Pseudomonadota</taxon>
        <taxon>Gammaproteobacteria</taxon>
        <taxon>Oceanospirillales</taxon>
        <taxon>Halomonadaceae</taxon>
        <taxon>Vreelandella</taxon>
    </lineage>
</organism>
<comment type="caution">
    <text evidence="1">The sequence shown here is derived from an EMBL/GenBank/DDBJ whole genome shotgun (WGS) entry which is preliminary data.</text>
</comment>
<keyword evidence="2" id="KW-1185">Reference proteome</keyword>
<evidence type="ECO:0000313" key="1">
    <source>
        <dbReference type="EMBL" id="MCZ0926489.1"/>
    </source>
</evidence>
<reference evidence="1 2" key="1">
    <citation type="submission" date="2022-02" db="EMBL/GenBank/DDBJ databases">
        <title>Study of halophilic communities from a Mexican lake.</title>
        <authorList>
            <person name="Hernandez-Soto L.M."/>
            <person name="Martinez-Abarca F."/>
            <person name="Ramirez-Saad H.C."/>
            <person name="Aguirre-Garrido J.F."/>
        </authorList>
    </citation>
    <scope>NUCLEOTIDE SEQUENCE [LARGE SCALE GENOMIC DNA]</scope>
    <source>
        <strain evidence="1 2">Hjan13</strain>
    </source>
</reference>
<dbReference type="Proteomes" id="UP001321125">
    <property type="component" value="Unassembled WGS sequence"/>
</dbReference>
<evidence type="ECO:0000313" key="2">
    <source>
        <dbReference type="Proteomes" id="UP001321125"/>
    </source>
</evidence>
<dbReference type="Pfam" id="PF20788">
    <property type="entry name" value="YuA_Gp49"/>
    <property type="match status" value="1"/>
</dbReference>
<dbReference type="RefSeq" id="WP_268901320.1">
    <property type="nucleotide sequence ID" value="NZ_JAKNQT010000001.1"/>
</dbReference>
<dbReference type="Gene3D" id="3.30.300.260">
    <property type="match status" value="1"/>
</dbReference>
<dbReference type="EMBL" id="JAKNQU010000002">
    <property type="protein sequence ID" value="MCZ0926489.1"/>
    <property type="molecule type" value="Genomic_DNA"/>
</dbReference>
<sequence length="92" mass="10378">MMKARIAGIPCQVNVTSYTPATPGGWDEPPSGPEIEYTVYDLRSRKAGWLMAKITDEDDQVILEQYEARLQVSRDDARIDAYIASLEDRAWA</sequence>
<protein>
    <recommendedName>
        <fullName evidence="3">DUF5753 domain-containing protein</fullName>
    </recommendedName>
</protein>
<name>A0ABT4IS48_9GAMM</name>
<evidence type="ECO:0008006" key="3">
    <source>
        <dbReference type="Google" id="ProtNLM"/>
    </source>
</evidence>
<gene>
    <name evidence="1" type="ORF">L0635_05250</name>
</gene>
<proteinExistence type="predicted"/>